<evidence type="ECO:0000259" key="3">
    <source>
        <dbReference type="PROSITE" id="PS50885"/>
    </source>
</evidence>
<sequence length="662" mass="73779">MKHKKQLRTIGSKFTVMFVVMALVLSLGLCAFSGYISWEQYTSFYWQKARAACKLAASFVDGDRIASYLETKEPDDYYRDLEETFRTIKQEQELIYLYIFIPSEDHFTYVLDAILEGEDPSLFSTIGDTYDYTELEYQYLVPDIQAKSASQNKVVVLKNYYGPGVSAWAPIFDSAGNLVAMVEGDMSLDVVVDSITDFLVAAVAVCCTLVLAAAIAMSLITRKIVAKPVAKLTENVLDFASEDTLSFPKGDIQTGDELQTLSEAFGKMADDIGRYTRNLEAVAADKERIATELSLATDIQVSLLPRRFPAFPDRDEFDIYAVMQPAKVVGGDFYDFFLIDSHRLGVVVGGVSGRGIPAALFMVVAKTIIKNQLMSGAPVEESMTVINSRLYESSASNVVVRAFVGILDTRDGHFSYVNAGQQPPLILRKDRTFAFLDGQAMTPLAQTEYVHYRGMELRLRQGDRLVLYSEGATLVKNTDGVPFGPERLRTYLNLKRGSEELQGMVTSLCSELEVYEHGVAREEDVTVLALSYLKGDRAQAELLVEAKEEEFFRVQQFLRRQLEENQLGGVFYAHLSVAVEEAFALVAGRLENRGEILVRCAVEQQSGQVAVSLLYPGPQEDPFAQLTSVQEDAVAFIRRSVDTLQYRYQDGRNGITLQKSAK</sequence>
<evidence type="ECO:0000256" key="1">
    <source>
        <dbReference type="ARBA" id="ARBA00022801"/>
    </source>
</evidence>
<dbReference type="SMART" id="SM00331">
    <property type="entry name" value="PP2C_SIG"/>
    <property type="match status" value="1"/>
</dbReference>
<dbReference type="Gene3D" id="6.10.340.10">
    <property type="match status" value="1"/>
</dbReference>
<evidence type="ECO:0000313" key="4">
    <source>
        <dbReference type="EMBL" id="HIX65151.1"/>
    </source>
</evidence>
<organism evidence="4 5">
    <name type="scientific">Candidatus Anaerotruncus excrementipullorum</name>
    <dbReference type="NCBI Taxonomy" id="2838465"/>
    <lineage>
        <taxon>Bacteria</taxon>
        <taxon>Bacillati</taxon>
        <taxon>Bacillota</taxon>
        <taxon>Clostridia</taxon>
        <taxon>Eubacteriales</taxon>
        <taxon>Oscillospiraceae</taxon>
        <taxon>Anaerotruncus</taxon>
    </lineage>
</organism>
<protein>
    <submittedName>
        <fullName evidence="4">SpoIIE family protein phosphatase</fullName>
    </submittedName>
</protein>
<accession>A0A9D1WQB9</accession>
<feature type="transmembrane region" description="Helical" evidence="2">
    <location>
        <begin position="198"/>
        <end position="221"/>
    </location>
</feature>
<keyword evidence="2" id="KW-0812">Transmembrane</keyword>
<keyword evidence="2" id="KW-1133">Transmembrane helix</keyword>
<dbReference type="GO" id="GO:0007165">
    <property type="term" value="P:signal transduction"/>
    <property type="evidence" value="ECO:0007669"/>
    <property type="project" value="InterPro"/>
</dbReference>
<dbReference type="AlphaFoldDB" id="A0A9D1WQB9"/>
<comment type="caution">
    <text evidence="4">The sequence shown here is derived from an EMBL/GenBank/DDBJ whole genome shotgun (WGS) entry which is preliminary data.</text>
</comment>
<dbReference type="InterPro" id="IPR036457">
    <property type="entry name" value="PPM-type-like_dom_sf"/>
</dbReference>
<keyword evidence="1" id="KW-0378">Hydrolase</keyword>
<dbReference type="InterPro" id="IPR001932">
    <property type="entry name" value="PPM-type_phosphatase-like_dom"/>
</dbReference>
<dbReference type="GO" id="GO:0016791">
    <property type="term" value="F:phosphatase activity"/>
    <property type="evidence" value="ECO:0007669"/>
    <property type="project" value="TreeGrafter"/>
</dbReference>
<dbReference type="Proteomes" id="UP000886800">
    <property type="component" value="Unassembled WGS sequence"/>
</dbReference>
<keyword evidence="2" id="KW-0472">Membrane</keyword>
<feature type="transmembrane region" description="Helical" evidence="2">
    <location>
        <begin position="12"/>
        <end position="36"/>
    </location>
</feature>
<dbReference type="GO" id="GO:0016020">
    <property type="term" value="C:membrane"/>
    <property type="evidence" value="ECO:0007669"/>
    <property type="project" value="InterPro"/>
</dbReference>
<dbReference type="CDD" id="cd06225">
    <property type="entry name" value="HAMP"/>
    <property type="match status" value="1"/>
</dbReference>
<reference evidence="4" key="1">
    <citation type="journal article" date="2021" name="PeerJ">
        <title>Extensive microbial diversity within the chicken gut microbiome revealed by metagenomics and culture.</title>
        <authorList>
            <person name="Gilroy R."/>
            <person name="Ravi A."/>
            <person name="Getino M."/>
            <person name="Pursley I."/>
            <person name="Horton D.L."/>
            <person name="Alikhan N.F."/>
            <person name="Baker D."/>
            <person name="Gharbi K."/>
            <person name="Hall N."/>
            <person name="Watson M."/>
            <person name="Adriaenssens E.M."/>
            <person name="Foster-Nyarko E."/>
            <person name="Jarju S."/>
            <person name="Secka A."/>
            <person name="Antonio M."/>
            <person name="Oren A."/>
            <person name="Chaudhuri R.R."/>
            <person name="La Ragione R."/>
            <person name="Hildebrand F."/>
            <person name="Pallen M.J."/>
        </authorList>
    </citation>
    <scope>NUCLEOTIDE SEQUENCE</scope>
    <source>
        <strain evidence="4">CHK188-5543</strain>
    </source>
</reference>
<dbReference type="InterPro" id="IPR003660">
    <property type="entry name" value="HAMP_dom"/>
</dbReference>
<dbReference type="PANTHER" id="PTHR43156">
    <property type="entry name" value="STAGE II SPORULATION PROTEIN E-RELATED"/>
    <property type="match status" value="1"/>
</dbReference>
<dbReference type="Pfam" id="PF07228">
    <property type="entry name" value="SpoIIE"/>
    <property type="match status" value="1"/>
</dbReference>
<name>A0A9D1WQB9_9FIRM</name>
<evidence type="ECO:0000313" key="5">
    <source>
        <dbReference type="Proteomes" id="UP000886800"/>
    </source>
</evidence>
<feature type="domain" description="HAMP" evidence="3">
    <location>
        <begin position="223"/>
        <end position="277"/>
    </location>
</feature>
<evidence type="ECO:0000256" key="2">
    <source>
        <dbReference type="SAM" id="Phobius"/>
    </source>
</evidence>
<dbReference type="PROSITE" id="PS50885">
    <property type="entry name" value="HAMP"/>
    <property type="match status" value="1"/>
</dbReference>
<dbReference type="PANTHER" id="PTHR43156:SF2">
    <property type="entry name" value="STAGE II SPORULATION PROTEIN E"/>
    <property type="match status" value="1"/>
</dbReference>
<reference evidence="4" key="2">
    <citation type="submission" date="2021-04" db="EMBL/GenBank/DDBJ databases">
        <authorList>
            <person name="Gilroy R."/>
        </authorList>
    </citation>
    <scope>NUCLEOTIDE SEQUENCE</scope>
    <source>
        <strain evidence="4">CHK188-5543</strain>
    </source>
</reference>
<dbReference type="Gene3D" id="3.60.40.10">
    <property type="entry name" value="PPM-type phosphatase domain"/>
    <property type="match status" value="1"/>
</dbReference>
<dbReference type="InterPro" id="IPR052016">
    <property type="entry name" value="Bact_Sigma-Reg"/>
</dbReference>
<dbReference type="EMBL" id="DXES01000057">
    <property type="protein sequence ID" value="HIX65151.1"/>
    <property type="molecule type" value="Genomic_DNA"/>
</dbReference>
<gene>
    <name evidence="4" type="ORF">H9736_02775</name>
</gene>
<proteinExistence type="predicted"/>